<dbReference type="RefSeq" id="WP_114514367.1">
    <property type="nucleotide sequence ID" value="NZ_VIGX01000027.1"/>
</dbReference>
<protein>
    <submittedName>
        <fullName evidence="1">Uncharacterized protein</fullName>
    </submittedName>
</protein>
<dbReference type="Proteomes" id="UP000319375">
    <property type="component" value="Unassembled WGS sequence"/>
</dbReference>
<evidence type="ECO:0000313" key="1">
    <source>
        <dbReference type="EMBL" id="TWS25539.1"/>
    </source>
</evidence>
<organism evidence="1 2">
    <name type="scientific">Tsukamurella conjunctivitidis</name>
    <dbReference type="NCBI Taxonomy" id="2592068"/>
    <lineage>
        <taxon>Bacteria</taxon>
        <taxon>Bacillati</taxon>
        <taxon>Actinomycetota</taxon>
        <taxon>Actinomycetes</taxon>
        <taxon>Mycobacteriales</taxon>
        <taxon>Tsukamurellaceae</taxon>
        <taxon>Tsukamurella</taxon>
    </lineage>
</organism>
<proteinExistence type="predicted"/>
<dbReference type="OrthoDB" id="4564782at2"/>
<dbReference type="EMBL" id="VIGX01000027">
    <property type="protein sequence ID" value="TWS25539.1"/>
    <property type="molecule type" value="Genomic_DNA"/>
</dbReference>
<sequence length="305" mass="33043">MNDTFAPTPPPWSTEQVGHLTAWQNRPLQGIPTYTCGGTDTSPHTRVSLTPDAAGWHCPAPACPRDTFPGTFAGVTDGTLRKRFASETRDLRAWAGEGPLAGTQVQIDDDDFWRVLGLTNDDAGRYTGMSCLMPTEIAVDWAVREYPAAMLAAAGLTDQADKLRSLPEITAERLDQRTALRRHNAATRAAASEAGHVPPPGTDRRAVSAFIDWAAPAPGLAADVAYNVLLGSGRMRDGGPGHWSARIVRNLYDGAADDTARYVLAETSNRSLDELLRTANRRAGEEQDLYEVLVPERLVLTPQEV</sequence>
<keyword evidence="2" id="KW-1185">Reference proteome</keyword>
<comment type="caution">
    <text evidence="1">The sequence shown here is derived from an EMBL/GenBank/DDBJ whole genome shotgun (WGS) entry which is preliminary data.</text>
</comment>
<reference evidence="1 2" key="1">
    <citation type="submission" date="2019-06" db="EMBL/GenBank/DDBJ databases">
        <title>Tsukamurella conjunctivitidis sp. nov., Tsukamurella assacharolytica sp. nov. and Tsukamurella sputae sp. nov. isolated from patients with conjunctivitis, bacteraemia (lymphoma) and respiratory infection (sputum) in Hong Kong.</title>
        <authorList>
            <person name="Teng J.L.L."/>
            <person name="Lee H.H."/>
            <person name="Fong J.Y.H."/>
            <person name="Fok K.M.N."/>
            <person name="Lau S.K.P."/>
            <person name="Woo P.C.Y."/>
        </authorList>
    </citation>
    <scope>NUCLEOTIDE SEQUENCE [LARGE SCALE GENOMIC DNA]</scope>
    <source>
        <strain evidence="1 2">HKU72</strain>
    </source>
</reference>
<evidence type="ECO:0000313" key="2">
    <source>
        <dbReference type="Proteomes" id="UP000319375"/>
    </source>
</evidence>
<gene>
    <name evidence="1" type="ORF">FK530_23225</name>
</gene>
<accession>A0A5C5RR12</accession>
<dbReference type="AlphaFoldDB" id="A0A5C5RR12"/>
<name>A0A5C5RR12_9ACTN</name>